<dbReference type="NCBIfam" id="TIGR01733">
    <property type="entry name" value="AA-adenyl-dom"/>
    <property type="match status" value="1"/>
</dbReference>
<accession>A0ABN3RES0</accession>
<evidence type="ECO:0000256" key="1">
    <source>
        <dbReference type="ARBA" id="ARBA00001957"/>
    </source>
</evidence>
<dbReference type="Gene3D" id="1.10.1200.10">
    <property type="entry name" value="ACP-like"/>
    <property type="match status" value="1"/>
</dbReference>
<dbReference type="Gene3D" id="3.40.50.980">
    <property type="match status" value="2"/>
</dbReference>
<dbReference type="InterPro" id="IPR000873">
    <property type="entry name" value="AMP-dep_synth/lig_dom"/>
</dbReference>
<dbReference type="InterPro" id="IPR001242">
    <property type="entry name" value="Condensation_dom"/>
</dbReference>
<dbReference type="InterPro" id="IPR020845">
    <property type="entry name" value="AMP-binding_CS"/>
</dbReference>
<organism evidence="7 8">
    <name type="scientific">Streptomyces lunalinharesii</name>
    <dbReference type="NCBI Taxonomy" id="333384"/>
    <lineage>
        <taxon>Bacteria</taxon>
        <taxon>Bacillati</taxon>
        <taxon>Actinomycetota</taxon>
        <taxon>Actinomycetes</taxon>
        <taxon>Kitasatosporales</taxon>
        <taxon>Streptomycetaceae</taxon>
        <taxon>Streptomyces</taxon>
    </lineage>
</organism>
<dbReference type="Gene3D" id="3.30.559.30">
    <property type="entry name" value="Nonribosomal peptide synthetase, condensation domain"/>
    <property type="match status" value="2"/>
</dbReference>
<dbReference type="InterPro" id="IPR013217">
    <property type="entry name" value="Methyltransf_12"/>
</dbReference>
<keyword evidence="3" id="KW-0597">Phosphoprotein</keyword>
<dbReference type="EMBL" id="BAAARK010000003">
    <property type="protein sequence ID" value="GAA2650444.1"/>
    <property type="molecule type" value="Genomic_DNA"/>
</dbReference>
<dbReference type="PANTHER" id="PTHR45527">
    <property type="entry name" value="NONRIBOSOMAL PEPTIDE SYNTHETASE"/>
    <property type="match status" value="1"/>
</dbReference>
<sequence>MSLDDVLAARRARLSPSKLALLAKLKGSAQGGTRTAIPRRTQQGRLPLSFHQQRMWSLDQLVPDSPAYNVPLAFRLNGPLRPELLARAVNEIVRRHEVLRTTFPSEAGEPWQEIAPSLTLPLPVVDLTGLPPQEREPEFRRLAREEAERAFDLKEGPLLRVALYRLADDAHEFLLNTHHIVTDGWSINNFVREMLLLNSAYEADRPSPLPELPLQYGDYTLWERERMSGRALEERLAYWRGRLGDRPPGSELPLDHPRPPVQTFRGGSTRFDLEPELADALREVSRTHHTTLFVTLVSALKVLMHRWTGEDTVAIGTPIANRHHKEIEGLIGFFVNTLVLDTDLSGNPTMAQVLDRVGEVAKGAYAHQEVPFEILVNEFRPEQGMSMNPLFQVCFALQTAPADEAGADSILGPVQEIRNGTSKFDLWISLAEREGLLTGSVEYNADIFEPATIARFVDAYLVLLRSVAEAPDRRIGDLRVLSDAERHKVLVEWNRTARDFGEPGRRTLHDLVADRAARSAPGELAVRLEDTGLTFTELDRRANQVAHLLRDLGVGPGRPVAVCMERSLELVVALLGVLKAGGAYVPVDPGYPAERLAFMLSDAAPEILLTQERLRAALPAHGARTVCLDATWQALDGHRTEPPEPLAGPDDLAYLIYTSGSTGQPKAARISHRAIVNRLLWMQEEYGLGAEDRVLQKTPFSFDVSVWEFFWPLITGARMVLARPGGHKDPGYLADLIRDERITTLHFVPSMLQVFLEEPDVEARTGSVVRVFASGEALPHATQERFYERLATARLHNLYGPTEAAVDVTHWACPPTGGPRVVPIGRPVANTRIHILDRYLNPVPAGAPGELHIGGVQVAQGYHNRPELTRERFVPDPFDATPGARLYKTGDLARHLADGTIEYRGRTDFQVKVRGFRIEPGEIETALCAHPDVREAAVLARGTGPDGDDGTEEHTRLVAYVVPQPGAEADADGEEQVAEWESVFSRTYAEEPGTDEGDFNIVGWNSSYTGEPLPAHEMRVWVETTVDRIRALDPDRVLEIGCGTGLLLSRIAPHCTYYLGTDISQQGLDFVRERIVGRLTGTARVELEKRDADDFEGLAEGAFDVVVINSVAQYFPDVTYLRSVVERAVARLRPGGTLFLGDLRSLPLLETFHTEVEARRAPDALPVAQLRHRVAERLAQEQELAVDPELFHVLRDELPRLSAVEVMMKRGDHANELTRYRYDVALHVGEEPLAALAPRRLAWGTAGAPEAVRRLLADDAPEALLIEDVPNPRLNEANGARAALAALPPAATAAELRERPAPGAADAADPEQWWRLAADAGYRAEVRWSRGRTDGSYDVLLHRGAPGAPTGVERGRPRPLHTYANHPALHRLSRRLTAQMHAFLRDRLPEFMVPSAVVALPAMPTDANGKLDRRALPLPVLSAAGATADHVAPRTPEEAALAAVWAEVLGGQEAGVHTNFFQAGGDSILSIRLVNKANQRGFAFTAQDVFTYKTVAELARVAGERGTGATGATGAAAPDTTPDAEALRRARETFPDAVDAYPLSSTQDTVLHRLLHTREPGANVVHQRWRITGAGFDPDAFARAWQHTVDRFPVLRTSFLWEGLDEPLQVVHPEVVLDVHRADWRELKPAEQDRRLQVYVAARRRRGFDPARTPQTHVALFRTGEDTYEYLYLFNLALQDGWSYPLIMAVLFDAYEALADGREPATVPPDTVYRDFCVAQHRRDQTAAEEFWRAELAGLALPAPALVAPRTARTPGPEAPEEPDLLHDGLLVPDGTTAALAALAKEYELTPFTFLQAAWALSLYAESGTPDVVFGAVFSGRGSSLVDVDRGVGQFFNILPVRVHVDPDAKVREWLNALQDKVGEIARHEHVPVRRLYEWAGRPREEFLFDSYLVNETFPELPSLFGRFGDELGAEPLEFINQTEHPLRIEAIFMDSHLVLNLNSYSGDAPPGRGRARLDAFARLLADLVADPDRTLGALLADAGRRPEVAR</sequence>
<proteinExistence type="predicted"/>
<evidence type="ECO:0000256" key="4">
    <source>
        <dbReference type="ARBA" id="ARBA00022737"/>
    </source>
</evidence>
<dbReference type="InterPro" id="IPR045851">
    <property type="entry name" value="AMP-bd_C_sf"/>
</dbReference>
<dbReference type="PROSITE" id="PS00455">
    <property type="entry name" value="AMP_BINDING"/>
    <property type="match status" value="1"/>
</dbReference>
<comment type="caution">
    <text evidence="7">The sequence shown here is derived from an EMBL/GenBank/DDBJ whole genome shotgun (WGS) entry which is preliminary data.</text>
</comment>
<dbReference type="PROSITE" id="PS50075">
    <property type="entry name" value="CARRIER"/>
    <property type="match status" value="1"/>
</dbReference>
<dbReference type="Gene3D" id="3.40.50.150">
    <property type="entry name" value="Vaccinia Virus protein VP39"/>
    <property type="match status" value="1"/>
</dbReference>
<keyword evidence="4" id="KW-0677">Repeat</keyword>
<feature type="region of interest" description="Disordered" evidence="5">
    <location>
        <begin position="248"/>
        <end position="268"/>
    </location>
</feature>
<dbReference type="InterPro" id="IPR036736">
    <property type="entry name" value="ACP-like_sf"/>
</dbReference>
<dbReference type="SUPFAM" id="SSF53335">
    <property type="entry name" value="S-adenosyl-L-methionine-dependent methyltransferases"/>
    <property type="match status" value="1"/>
</dbReference>
<dbReference type="InterPro" id="IPR029063">
    <property type="entry name" value="SAM-dependent_MTases_sf"/>
</dbReference>
<dbReference type="SUPFAM" id="SSF56801">
    <property type="entry name" value="Acetyl-CoA synthetase-like"/>
    <property type="match status" value="1"/>
</dbReference>
<dbReference type="SUPFAM" id="SSF47336">
    <property type="entry name" value="ACP-like"/>
    <property type="match status" value="1"/>
</dbReference>
<dbReference type="PROSITE" id="PS00012">
    <property type="entry name" value="PHOSPHOPANTETHEINE"/>
    <property type="match status" value="1"/>
</dbReference>
<dbReference type="InterPro" id="IPR020806">
    <property type="entry name" value="PKS_PP-bd"/>
</dbReference>
<gene>
    <name evidence="7" type="ORF">GCM10009864_12790</name>
</gene>
<evidence type="ECO:0000256" key="5">
    <source>
        <dbReference type="SAM" id="MobiDB-lite"/>
    </source>
</evidence>
<dbReference type="InterPro" id="IPR009081">
    <property type="entry name" value="PP-bd_ACP"/>
</dbReference>
<dbReference type="CDD" id="cd17646">
    <property type="entry name" value="A_NRPS_AB3403-like"/>
    <property type="match status" value="1"/>
</dbReference>
<evidence type="ECO:0000259" key="6">
    <source>
        <dbReference type="PROSITE" id="PS50075"/>
    </source>
</evidence>
<comment type="cofactor">
    <cofactor evidence="1">
        <name>pantetheine 4'-phosphate</name>
        <dbReference type="ChEBI" id="CHEBI:47942"/>
    </cofactor>
</comment>
<reference evidence="7 8" key="1">
    <citation type="journal article" date="2019" name="Int. J. Syst. Evol. Microbiol.">
        <title>The Global Catalogue of Microorganisms (GCM) 10K type strain sequencing project: providing services to taxonomists for standard genome sequencing and annotation.</title>
        <authorList>
            <consortium name="The Broad Institute Genomics Platform"/>
            <consortium name="The Broad Institute Genome Sequencing Center for Infectious Disease"/>
            <person name="Wu L."/>
            <person name="Ma J."/>
        </authorList>
    </citation>
    <scope>NUCLEOTIDE SEQUENCE [LARGE SCALE GENOMIC DNA]</scope>
    <source>
        <strain evidence="7 8">JCM 16374</strain>
    </source>
</reference>
<dbReference type="Gene3D" id="3.30.559.10">
    <property type="entry name" value="Chloramphenicol acetyltransferase-like domain"/>
    <property type="match status" value="2"/>
</dbReference>
<dbReference type="CDD" id="cd02440">
    <property type="entry name" value="AdoMet_MTases"/>
    <property type="match status" value="1"/>
</dbReference>
<dbReference type="CDD" id="cd19531">
    <property type="entry name" value="LCL_NRPS-like"/>
    <property type="match status" value="1"/>
</dbReference>
<dbReference type="SMART" id="SM00823">
    <property type="entry name" value="PKS_PP"/>
    <property type="match status" value="1"/>
</dbReference>
<dbReference type="Gene3D" id="3.30.300.30">
    <property type="match status" value="2"/>
</dbReference>
<dbReference type="InterPro" id="IPR010071">
    <property type="entry name" value="AA_adenyl_dom"/>
</dbReference>
<feature type="domain" description="Carrier" evidence="6">
    <location>
        <begin position="1432"/>
        <end position="1506"/>
    </location>
</feature>
<dbReference type="PANTHER" id="PTHR45527:SF1">
    <property type="entry name" value="FATTY ACID SYNTHASE"/>
    <property type="match status" value="1"/>
</dbReference>
<keyword evidence="8" id="KW-1185">Reference proteome</keyword>
<evidence type="ECO:0000256" key="2">
    <source>
        <dbReference type="ARBA" id="ARBA00022450"/>
    </source>
</evidence>
<dbReference type="Pfam" id="PF00668">
    <property type="entry name" value="Condensation"/>
    <property type="match status" value="2"/>
</dbReference>
<evidence type="ECO:0000313" key="8">
    <source>
        <dbReference type="Proteomes" id="UP001500994"/>
    </source>
</evidence>
<dbReference type="Pfam" id="PF00550">
    <property type="entry name" value="PP-binding"/>
    <property type="match status" value="1"/>
</dbReference>
<dbReference type="Proteomes" id="UP001500994">
    <property type="component" value="Unassembled WGS sequence"/>
</dbReference>
<evidence type="ECO:0000313" key="7">
    <source>
        <dbReference type="EMBL" id="GAA2650444.1"/>
    </source>
</evidence>
<dbReference type="InterPro" id="IPR006162">
    <property type="entry name" value="Ppantetheine_attach_site"/>
</dbReference>
<protein>
    <recommendedName>
        <fullName evidence="6">Carrier domain-containing protein</fullName>
    </recommendedName>
</protein>
<dbReference type="Gene3D" id="2.30.38.10">
    <property type="entry name" value="Luciferase, Domain 3"/>
    <property type="match status" value="1"/>
</dbReference>
<dbReference type="RefSeq" id="WP_344573969.1">
    <property type="nucleotide sequence ID" value="NZ_BAAARK010000003.1"/>
</dbReference>
<keyword evidence="2" id="KW-0596">Phosphopantetheine</keyword>
<dbReference type="Pfam" id="PF00501">
    <property type="entry name" value="AMP-binding"/>
    <property type="match status" value="1"/>
</dbReference>
<dbReference type="SUPFAM" id="SSF52777">
    <property type="entry name" value="CoA-dependent acyltransferases"/>
    <property type="match status" value="4"/>
</dbReference>
<evidence type="ECO:0000256" key="3">
    <source>
        <dbReference type="ARBA" id="ARBA00022553"/>
    </source>
</evidence>
<dbReference type="InterPro" id="IPR023213">
    <property type="entry name" value="CAT-like_dom_sf"/>
</dbReference>
<name>A0ABN3RES0_9ACTN</name>
<dbReference type="Pfam" id="PF08242">
    <property type="entry name" value="Methyltransf_12"/>
    <property type="match status" value="1"/>
</dbReference>